<dbReference type="GO" id="GO:0043565">
    <property type="term" value="F:sequence-specific DNA binding"/>
    <property type="evidence" value="ECO:0007669"/>
    <property type="project" value="TreeGrafter"/>
</dbReference>
<dbReference type="GO" id="GO:0003700">
    <property type="term" value="F:DNA-binding transcription factor activity"/>
    <property type="evidence" value="ECO:0007669"/>
    <property type="project" value="TreeGrafter"/>
</dbReference>
<feature type="domain" description="Calmodulin binding protein-like N-terminal" evidence="8">
    <location>
        <begin position="81"/>
        <end position="230"/>
    </location>
</feature>
<proteinExistence type="inferred from homology"/>
<feature type="domain" description="Calmodulin binding protein C-terminal" evidence="10">
    <location>
        <begin position="312"/>
        <end position="371"/>
    </location>
</feature>
<dbReference type="EMBL" id="SDAM02004710">
    <property type="protein sequence ID" value="KAH6820105.1"/>
    <property type="molecule type" value="Genomic_DNA"/>
</dbReference>
<evidence type="ECO:0000259" key="8">
    <source>
        <dbReference type="Pfam" id="PF07887"/>
    </source>
</evidence>
<comment type="similarity">
    <text evidence="2">Belongs to the plant ACBP60 protein family.</text>
</comment>
<dbReference type="GO" id="GO:0080142">
    <property type="term" value="P:regulation of salicylic acid biosynthetic process"/>
    <property type="evidence" value="ECO:0007669"/>
    <property type="project" value="TreeGrafter"/>
</dbReference>
<evidence type="ECO:0000259" key="10">
    <source>
        <dbReference type="Pfam" id="PF20452"/>
    </source>
</evidence>
<dbReference type="Pfam" id="PF20452">
    <property type="entry name" value="Calmod_bind_C"/>
    <property type="match status" value="1"/>
</dbReference>
<evidence type="ECO:0000256" key="1">
    <source>
        <dbReference type="ARBA" id="ARBA00004123"/>
    </source>
</evidence>
<dbReference type="GO" id="GO:0005634">
    <property type="term" value="C:nucleus"/>
    <property type="evidence" value="ECO:0007669"/>
    <property type="project" value="UniProtKB-SubCell"/>
</dbReference>
<dbReference type="GO" id="GO:0005516">
    <property type="term" value="F:calmodulin binding"/>
    <property type="evidence" value="ECO:0007669"/>
    <property type="project" value="InterPro"/>
</dbReference>
<keyword evidence="4" id="KW-0238">DNA-binding</keyword>
<dbReference type="Pfam" id="PF20451">
    <property type="entry name" value="Calmod_bind_M"/>
    <property type="match status" value="1"/>
</dbReference>
<evidence type="ECO:0000259" key="9">
    <source>
        <dbReference type="Pfam" id="PF20451"/>
    </source>
</evidence>
<evidence type="ECO:0000256" key="6">
    <source>
        <dbReference type="ARBA" id="ARBA00023163"/>
    </source>
</evidence>
<protein>
    <submittedName>
        <fullName evidence="11">Uncharacterized protein</fullName>
    </submittedName>
</protein>
<dbReference type="AlphaFoldDB" id="A0AAD4NZ18"/>
<dbReference type="InterPro" id="IPR012416">
    <property type="entry name" value="CBP60"/>
</dbReference>
<name>A0AAD4NZ18_PERFH</name>
<dbReference type="InterPro" id="IPR046831">
    <property type="entry name" value="Calmodulin_bind_N"/>
</dbReference>
<evidence type="ECO:0000313" key="12">
    <source>
        <dbReference type="Proteomes" id="UP001190926"/>
    </source>
</evidence>
<comment type="subcellular location">
    <subcellularLocation>
        <location evidence="1">Nucleus</location>
    </subcellularLocation>
</comment>
<keyword evidence="3" id="KW-0805">Transcription regulation</keyword>
<keyword evidence="12" id="KW-1185">Reference proteome</keyword>
<feature type="domain" description="Calmodulin binding protein central" evidence="9">
    <location>
        <begin position="243"/>
        <end position="307"/>
    </location>
</feature>
<dbReference type="InterPro" id="IPR046830">
    <property type="entry name" value="Calmod_bind_M"/>
</dbReference>
<dbReference type="Proteomes" id="UP001190926">
    <property type="component" value="Unassembled WGS sequence"/>
</dbReference>
<accession>A0AAD4NZ18</accession>
<evidence type="ECO:0000256" key="3">
    <source>
        <dbReference type="ARBA" id="ARBA00023015"/>
    </source>
</evidence>
<keyword evidence="6" id="KW-0804">Transcription</keyword>
<reference evidence="11 12" key="1">
    <citation type="journal article" date="2021" name="Nat. Commun.">
        <title>Incipient diploidization of the medicinal plant Perilla within 10,000 years.</title>
        <authorList>
            <person name="Zhang Y."/>
            <person name="Shen Q."/>
            <person name="Leng L."/>
            <person name="Zhang D."/>
            <person name="Chen S."/>
            <person name="Shi Y."/>
            <person name="Ning Z."/>
            <person name="Chen S."/>
        </authorList>
    </citation>
    <scope>NUCLEOTIDE SEQUENCE [LARGE SCALE GENOMIC DNA]</scope>
    <source>
        <strain evidence="12">cv. PC099</strain>
    </source>
</reference>
<sequence length="477" mass="54002">MALKRQARDGGDGDSDLLNKRRHLLSTIFKGTSKVRNFEEGVSTLEPIIRKWVNEEVNRAVDSYLSRTLDAQTESSKSRNLRLQLDNNLPSTLFTSNRIISEASTPVKIALYDASRQEIVTSGPYSSMKVEIVVVQGDFAYDCRDEWCKKEFDSKVVQSREGKRPLLNGDKIVSLKNGVGYVGGCLFFTDNSSWIRSGKFRLGVKVHSGRIEDETSVREGISNAFKVKDHRGESYQKLHPPSLNDEVWRLEKIAKDGAYHKQLSKLGISNVGDFLRLYATNQIFLRAALRNISNKKWEIIAAHAATCILDDKKFIYRTAQGTVLLFNSIYKVIGVAFDGHTYQSVDALDTYQMRIVEDLKQRAYANLDDWESCEADSNIIPQHITQGEVEMQMNKGETEHHNSAFELGESSRMQGFNLTFSNSFGVTDDPLAGLCMEPQLSPRDFAVDDDFEVESSALKGNEWIVFFFFFQCIMKLV</sequence>
<dbReference type="PANTHER" id="PTHR31713">
    <property type="entry name" value="OS02G0177800 PROTEIN"/>
    <property type="match status" value="1"/>
</dbReference>
<evidence type="ECO:0000256" key="7">
    <source>
        <dbReference type="ARBA" id="ARBA00023242"/>
    </source>
</evidence>
<organism evidence="11 12">
    <name type="scientific">Perilla frutescens var. hirtella</name>
    <name type="common">Perilla citriodora</name>
    <name type="synonym">Perilla setoyensis</name>
    <dbReference type="NCBI Taxonomy" id="608512"/>
    <lineage>
        <taxon>Eukaryota</taxon>
        <taxon>Viridiplantae</taxon>
        <taxon>Streptophyta</taxon>
        <taxon>Embryophyta</taxon>
        <taxon>Tracheophyta</taxon>
        <taxon>Spermatophyta</taxon>
        <taxon>Magnoliopsida</taxon>
        <taxon>eudicotyledons</taxon>
        <taxon>Gunneridae</taxon>
        <taxon>Pentapetalae</taxon>
        <taxon>asterids</taxon>
        <taxon>lamiids</taxon>
        <taxon>Lamiales</taxon>
        <taxon>Lamiaceae</taxon>
        <taxon>Nepetoideae</taxon>
        <taxon>Elsholtzieae</taxon>
        <taxon>Perilla</taxon>
    </lineage>
</organism>
<keyword evidence="5" id="KW-0010">Activator</keyword>
<keyword evidence="7" id="KW-0539">Nucleus</keyword>
<dbReference type="Pfam" id="PF07887">
    <property type="entry name" value="Calmodulin_bind"/>
    <property type="match status" value="1"/>
</dbReference>
<evidence type="ECO:0000313" key="11">
    <source>
        <dbReference type="EMBL" id="KAH6820105.1"/>
    </source>
</evidence>
<evidence type="ECO:0000256" key="5">
    <source>
        <dbReference type="ARBA" id="ARBA00023159"/>
    </source>
</evidence>
<dbReference type="PANTHER" id="PTHR31713:SF43">
    <property type="entry name" value="CALMODULIN-BINDING PROTEIN 60 G"/>
    <property type="match status" value="1"/>
</dbReference>
<comment type="caution">
    <text evidence="11">The sequence shown here is derived from an EMBL/GenBank/DDBJ whole genome shotgun (WGS) entry which is preliminary data.</text>
</comment>
<evidence type="ECO:0000256" key="2">
    <source>
        <dbReference type="ARBA" id="ARBA00007214"/>
    </source>
</evidence>
<gene>
    <name evidence="11" type="ORF">C2S53_015908</name>
</gene>
<evidence type="ECO:0000256" key="4">
    <source>
        <dbReference type="ARBA" id="ARBA00023125"/>
    </source>
</evidence>
<dbReference type="InterPro" id="IPR046829">
    <property type="entry name" value="Calmod_bind_C"/>
</dbReference>